<feature type="non-terminal residue" evidence="1">
    <location>
        <position position="119"/>
    </location>
</feature>
<dbReference type="EMBL" id="GEDC01009527">
    <property type="protein sequence ID" value="JAS27771.1"/>
    <property type="molecule type" value="Transcribed_RNA"/>
</dbReference>
<accession>A0A1B6DQ30</accession>
<dbReference type="AlphaFoldDB" id="A0A1B6DQ30"/>
<protein>
    <submittedName>
        <fullName evidence="1">Uncharacterized protein</fullName>
    </submittedName>
</protein>
<proteinExistence type="predicted"/>
<organism evidence="1">
    <name type="scientific">Clastoptera arizonana</name>
    <name type="common">Arizona spittle bug</name>
    <dbReference type="NCBI Taxonomy" id="38151"/>
    <lineage>
        <taxon>Eukaryota</taxon>
        <taxon>Metazoa</taxon>
        <taxon>Ecdysozoa</taxon>
        <taxon>Arthropoda</taxon>
        <taxon>Hexapoda</taxon>
        <taxon>Insecta</taxon>
        <taxon>Pterygota</taxon>
        <taxon>Neoptera</taxon>
        <taxon>Paraneoptera</taxon>
        <taxon>Hemiptera</taxon>
        <taxon>Auchenorrhyncha</taxon>
        <taxon>Cercopoidea</taxon>
        <taxon>Clastopteridae</taxon>
        <taxon>Clastoptera</taxon>
    </lineage>
</organism>
<reference evidence="1" key="1">
    <citation type="submission" date="2015-12" db="EMBL/GenBank/DDBJ databases">
        <title>De novo transcriptome assembly of four potential Pierce s Disease insect vectors from Arizona vineyards.</title>
        <authorList>
            <person name="Tassone E.E."/>
        </authorList>
    </citation>
    <scope>NUCLEOTIDE SEQUENCE</scope>
</reference>
<sequence>MVDNAASCRFGAIPYTLHGAIPCKAQGVRYYPMCLDMTAELSIPSISNTATDVYLNDEDIDSELQPTVGVPFKYISPVPGPLKLIKSARQQHLLVFTLTPNKEKLEKAAKIKQEKLENK</sequence>
<evidence type="ECO:0000313" key="1">
    <source>
        <dbReference type="EMBL" id="JAS27771.1"/>
    </source>
</evidence>
<gene>
    <name evidence="1" type="ORF">g.2001</name>
</gene>
<name>A0A1B6DQ30_9HEMI</name>